<evidence type="ECO:0000313" key="1">
    <source>
        <dbReference type="EMBL" id="HFN00359.1"/>
    </source>
</evidence>
<dbReference type="EMBL" id="DSRU01000321">
    <property type="protein sequence ID" value="HFN00359.1"/>
    <property type="molecule type" value="Genomic_DNA"/>
</dbReference>
<reference evidence="1" key="1">
    <citation type="journal article" date="2020" name="mSystems">
        <title>Genome- and Community-Level Interaction Insights into Carbon Utilization and Element Cycling Functions of Hydrothermarchaeota in Hydrothermal Sediment.</title>
        <authorList>
            <person name="Zhou Z."/>
            <person name="Liu Y."/>
            <person name="Xu W."/>
            <person name="Pan J."/>
            <person name="Luo Z.H."/>
            <person name="Li M."/>
        </authorList>
    </citation>
    <scope>NUCLEOTIDE SEQUENCE [LARGE SCALE GENOMIC DNA]</scope>
    <source>
        <strain evidence="1">SpSt-418</strain>
    </source>
</reference>
<dbReference type="AlphaFoldDB" id="A0A7C3PJ89"/>
<accession>A0A7C3PJ89</accession>
<sequence length="101" mass="11573">MSFDMYSGNLHDAIHPHEEYLLAIAANAPKKYPELTALRDRFYDDPRISVEQCDALLHELIDLLSDHVNKNDIISVNLISRLLSFFSLARRSDRAIVCKSD</sequence>
<protein>
    <submittedName>
        <fullName evidence="1">Uncharacterized protein</fullName>
    </submittedName>
</protein>
<gene>
    <name evidence="1" type="ORF">ENR64_21950</name>
</gene>
<proteinExistence type="predicted"/>
<organism evidence="1">
    <name type="scientific">Oscillatoriales cyanobacterium SpSt-418</name>
    <dbReference type="NCBI Taxonomy" id="2282169"/>
    <lineage>
        <taxon>Bacteria</taxon>
        <taxon>Bacillati</taxon>
        <taxon>Cyanobacteriota</taxon>
        <taxon>Cyanophyceae</taxon>
        <taxon>Oscillatoriophycideae</taxon>
        <taxon>Oscillatoriales</taxon>
    </lineage>
</organism>
<name>A0A7C3PJ89_9CYAN</name>
<comment type="caution">
    <text evidence="1">The sequence shown here is derived from an EMBL/GenBank/DDBJ whole genome shotgun (WGS) entry which is preliminary data.</text>
</comment>